<dbReference type="InterPro" id="IPR035102">
    <property type="entry name" value="Phosphomevalonate_kinase"/>
</dbReference>
<keyword evidence="4" id="KW-0547">Nucleotide-binding</keyword>
<dbReference type="EC" id="2.7.4.2" evidence="2"/>
<evidence type="ECO:0000256" key="6">
    <source>
        <dbReference type="ARBA" id="ARBA00022840"/>
    </source>
</evidence>
<dbReference type="PRINTS" id="PR00959">
    <property type="entry name" value="MEVGALKINASE"/>
</dbReference>
<evidence type="ECO:0000256" key="3">
    <source>
        <dbReference type="ARBA" id="ARBA00022679"/>
    </source>
</evidence>
<dbReference type="Gene3D" id="3.30.230.10">
    <property type="match status" value="1"/>
</dbReference>
<reference evidence="9" key="2">
    <citation type="submission" date="2021-04" db="EMBL/GenBank/DDBJ databases">
        <authorList>
            <person name="Gilroy R."/>
        </authorList>
    </citation>
    <scope>NUCLEOTIDE SEQUENCE</scope>
    <source>
        <strain evidence="9">6627</strain>
    </source>
</reference>
<keyword evidence="5 9" id="KW-0418">Kinase</keyword>
<evidence type="ECO:0000259" key="8">
    <source>
        <dbReference type="Pfam" id="PF08544"/>
    </source>
</evidence>
<dbReference type="Proteomes" id="UP000823963">
    <property type="component" value="Unassembled WGS sequence"/>
</dbReference>
<evidence type="ECO:0000256" key="5">
    <source>
        <dbReference type="ARBA" id="ARBA00022777"/>
    </source>
</evidence>
<dbReference type="Gene3D" id="3.30.70.890">
    <property type="entry name" value="GHMP kinase, C-terminal domain"/>
    <property type="match status" value="1"/>
</dbReference>
<keyword evidence="6" id="KW-0067">ATP-binding</keyword>
<evidence type="ECO:0000313" key="10">
    <source>
        <dbReference type="Proteomes" id="UP000823963"/>
    </source>
</evidence>
<evidence type="ECO:0000256" key="1">
    <source>
        <dbReference type="ARBA" id="ARBA00005017"/>
    </source>
</evidence>
<evidence type="ECO:0000256" key="2">
    <source>
        <dbReference type="ARBA" id="ARBA00012958"/>
    </source>
</evidence>
<dbReference type="InterPro" id="IPR013750">
    <property type="entry name" value="GHMP_kinase_C_dom"/>
</dbReference>
<dbReference type="GO" id="GO:0004631">
    <property type="term" value="F:phosphomevalonate kinase activity"/>
    <property type="evidence" value="ECO:0007669"/>
    <property type="project" value="UniProtKB-EC"/>
</dbReference>
<gene>
    <name evidence="9" type="ORF">H9861_04905</name>
</gene>
<dbReference type="InterPro" id="IPR020568">
    <property type="entry name" value="Ribosomal_Su5_D2-typ_SF"/>
</dbReference>
<accession>A0A9D1UX68</accession>
<protein>
    <recommendedName>
        <fullName evidence="2">phosphomevalonate kinase</fullName>
        <ecNumber evidence="2">2.7.4.2</ecNumber>
    </recommendedName>
</protein>
<keyword evidence="3 9" id="KW-0808">Transferase</keyword>
<dbReference type="Pfam" id="PF08544">
    <property type="entry name" value="GHMP_kinases_C"/>
    <property type="match status" value="1"/>
</dbReference>
<evidence type="ECO:0000256" key="4">
    <source>
        <dbReference type="ARBA" id="ARBA00022741"/>
    </source>
</evidence>
<dbReference type="EMBL" id="DXFP01000045">
    <property type="protein sequence ID" value="HIX02076.1"/>
    <property type="molecule type" value="Genomic_DNA"/>
</dbReference>
<dbReference type="InterPro" id="IPR036554">
    <property type="entry name" value="GHMP_kinase_C_sf"/>
</dbReference>
<evidence type="ECO:0000313" key="9">
    <source>
        <dbReference type="EMBL" id="HIX02076.1"/>
    </source>
</evidence>
<reference evidence="9" key="1">
    <citation type="journal article" date="2021" name="PeerJ">
        <title>Extensive microbial diversity within the chicken gut microbiome revealed by metagenomics and culture.</title>
        <authorList>
            <person name="Gilroy R."/>
            <person name="Ravi A."/>
            <person name="Getino M."/>
            <person name="Pursley I."/>
            <person name="Horton D.L."/>
            <person name="Alikhan N.F."/>
            <person name="Baker D."/>
            <person name="Gharbi K."/>
            <person name="Hall N."/>
            <person name="Watson M."/>
            <person name="Adriaenssens E.M."/>
            <person name="Foster-Nyarko E."/>
            <person name="Jarju S."/>
            <person name="Secka A."/>
            <person name="Antonio M."/>
            <person name="Oren A."/>
            <person name="Chaudhuri R.R."/>
            <person name="La Ragione R."/>
            <person name="Hildebrand F."/>
            <person name="Pallen M.J."/>
        </authorList>
    </citation>
    <scope>NUCLEOTIDE SEQUENCE</scope>
    <source>
        <strain evidence="9">6627</strain>
    </source>
</reference>
<organism evidence="9 10">
    <name type="scientific">Candidatus Ligilactobacillus excrementigallinarum</name>
    <dbReference type="NCBI Taxonomy" id="2838641"/>
    <lineage>
        <taxon>Bacteria</taxon>
        <taxon>Bacillati</taxon>
        <taxon>Bacillota</taxon>
        <taxon>Bacilli</taxon>
        <taxon>Lactobacillales</taxon>
        <taxon>Lactobacillaceae</taxon>
        <taxon>Ligilactobacillus</taxon>
    </lineage>
</organism>
<dbReference type="InterPro" id="IPR006204">
    <property type="entry name" value="GHMP_kinase_N_dom"/>
</dbReference>
<evidence type="ECO:0000259" key="7">
    <source>
        <dbReference type="Pfam" id="PF00288"/>
    </source>
</evidence>
<comment type="pathway">
    <text evidence="1">Isoprenoid biosynthesis; isopentenyl diphosphate biosynthesis via mevalonate pathway; isopentenyl diphosphate from (R)-mevalonate: step 2/3.</text>
</comment>
<feature type="domain" description="GHMP kinase N-terminal" evidence="7">
    <location>
        <begin position="76"/>
        <end position="171"/>
    </location>
</feature>
<dbReference type="PANTHER" id="PTHR31814:SF2">
    <property type="entry name" value="PHOSPHOMEVALONATE KINASE"/>
    <property type="match status" value="1"/>
</dbReference>
<dbReference type="Pfam" id="PF00288">
    <property type="entry name" value="GHMP_kinases_N"/>
    <property type="match status" value="1"/>
</dbReference>
<dbReference type="PANTHER" id="PTHR31814">
    <property type="match status" value="1"/>
</dbReference>
<dbReference type="InterPro" id="IPR014721">
    <property type="entry name" value="Ribsml_uS5_D2-typ_fold_subgr"/>
</dbReference>
<feature type="domain" description="GHMP kinase C-terminal" evidence="8">
    <location>
        <begin position="255"/>
        <end position="340"/>
    </location>
</feature>
<dbReference type="SUPFAM" id="SSF54211">
    <property type="entry name" value="Ribosomal protein S5 domain 2-like"/>
    <property type="match status" value="1"/>
</dbReference>
<comment type="caution">
    <text evidence="9">The sequence shown here is derived from an EMBL/GenBank/DDBJ whole genome shotgun (WGS) entry which is preliminary data.</text>
</comment>
<name>A0A9D1UX68_9LACO</name>
<proteinExistence type="predicted"/>
<dbReference type="GO" id="GO:0005524">
    <property type="term" value="F:ATP binding"/>
    <property type="evidence" value="ECO:0007669"/>
    <property type="project" value="UniProtKB-KW"/>
</dbReference>
<sequence>MIKLKVPGKLYVAGEYAVVENGYPAVLVAINRFIHLTVEPTKYYGTIFSKQYQEKPVRWTRSNSLLRLANSNINLNFVLEAIRITEKYLFENGTSPKYFNLTINSELDSIEGKKYGLGSSAAVTVGVVRAISALYNVQLDSMTVFKLAAVAHYNIQQNGSLGDIAAITFGGWIGYHSVDRDWLTKQSQNSLTKLIDASWKGLKIQSLNPPAILTLLVGWTGKPASTAKLISQVKQTNSKEYHTFLAESKKCVTTLIKAFEKQDVNLIKTQINLNRKILQKLQKLSDVSIETPLLTKLIEIANQHHAAAKTSGAGGGDCGIAILNQASEKQVIYNAWEKAGIEPIALQVYQED</sequence>
<dbReference type="InterPro" id="IPR005917">
    <property type="entry name" value="Pmev_kinase_bact"/>
</dbReference>
<dbReference type="NCBIfam" id="TIGR01220">
    <property type="entry name" value="Pmev_kin_Gr_pos"/>
    <property type="match status" value="1"/>
</dbReference>
<dbReference type="SUPFAM" id="SSF55060">
    <property type="entry name" value="GHMP Kinase, C-terminal domain"/>
    <property type="match status" value="1"/>
</dbReference>
<dbReference type="AlphaFoldDB" id="A0A9D1UX68"/>